<comment type="caution">
    <text evidence="2">The sequence shown here is derived from an EMBL/GenBank/DDBJ whole genome shotgun (WGS) entry which is preliminary data.</text>
</comment>
<accession>A0ABQ8FIQ8</accession>
<organism evidence="2 3">
    <name type="scientific">Batrachochytrium salamandrivorans</name>
    <dbReference type="NCBI Taxonomy" id="1357716"/>
    <lineage>
        <taxon>Eukaryota</taxon>
        <taxon>Fungi</taxon>
        <taxon>Fungi incertae sedis</taxon>
        <taxon>Chytridiomycota</taxon>
        <taxon>Chytridiomycota incertae sedis</taxon>
        <taxon>Chytridiomycetes</taxon>
        <taxon>Rhizophydiales</taxon>
        <taxon>Rhizophydiales incertae sedis</taxon>
        <taxon>Batrachochytrium</taxon>
    </lineage>
</organism>
<gene>
    <name evidence="2" type="ORF">BASA50_003429</name>
</gene>
<proteinExistence type="predicted"/>
<feature type="compositionally biased region" description="Polar residues" evidence="1">
    <location>
        <begin position="68"/>
        <end position="93"/>
    </location>
</feature>
<evidence type="ECO:0000313" key="2">
    <source>
        <dbReference type="EMBL" id="KAH6598923.1"/>
    </source>
</evidence>
<reference evidence="2 3" key="1">
    <citation type="submission" date="2021-02" db="EMBL/GenBank/DDBJ databases">
        <title>Variation within the Batrachochytrium salamandrivorans European outbreak.</title>
        <authorList>
            <person name="Kelly M."/>
            <person name="Pasmans F."/>
            <person name="Shea T.P."/>
            <person name="Munoz J.F."/>
            <person name="Carranza S."/>
            <person name="Cuomo C.A."/>
            <person name="Martel A."/>
        </authorList>
    </citation>
    <scope>NUCLEOTIDE SEQUENCE [LARGE SCALE GENOMIC DNA]</scope>
    <source>
        <strain evidence="2 3">AMFP18/2</strain>
    </source>
</reference>
<dbReference type="Proteomes" id="UP001648503">
    <property type="component" value="Unassembled WGS sequence"/>
</dbReference>
<sequence>MMPSYRIAPEPSGMNATTDMVRIGQVDISTSTLPSSMSPYSPFSIASLLSTWNGPTRSEVKSLPRISTGDSAVSPSSAFGQSLESPPSNHQPQLSSRLLSNSIRILANASLESTHHSSSPVIPSRDQQQSLLLQPLIQSEHRIVIRPVRHMLTLSTRDLFSGVSLEEFILYGF</sequence>
<name>A0ABQ8FIQ8_9FUNG</name>
<protein>
    <submittedName>
        <fullName evidence="2">Uncharacterized protein</fullName>
    </submittedName>
</protein>
<feature type="region of interest" description="Disordered" evidence="1">
    <location>
        <begin position="59"/>
        <end position="94"/>
    </location>
</feature>
<keyword evidence="3" id="KW-1185">Reference proteome</keyword>
<dbReference type="EMBL" id="JAFCIX010000093">
    <property type="protein sequence ID" value="KAH6598923.1"/>
    <property type="molecule type" value="Genomic_DNA"/>
</dbReference>
<evidence type="ECO:0000313" key="3">
    <source>
        <dbReference type="Proteomes" id="UP001648503"/>
    </source>
</evidence>
<evidence type="ECO:0000256" key="1">
    <source>
        <dbReference type="SAM" id="MobiDB-lite"/>
    </source>
</evidence>